<name>A0A447T616_CHRVL</name>
<reference evidence="1 2" key="1">
    <citation type="submission" date="2018-12" db="EMBL/GenBank/DDBJ databases">
        <authorList>
            <consortium name="Pathogen Informatics"/>
        </authorList>
    </citation>
    <scope>NUCLEOTIDE SEQUENCE [LARGE SCALE GENOMIC DNA]</scope>
    <source>
        <strain evidence="1 2">NCTC9695</strain>
    </source>
</reference>
<dbReference type="EMBL" id="LR134182">
    <property type="protein sequence ID" value="VEB40336.1"/>
    <property type="molecule type" value="Genomic_DNA"/>
</dbReference>
<evidence type="ECO:0000313" key="2">
    <source>
        <dbReference type="Proteomes" id="UP000275777"/>
    </source>
</evidence>
<dbReference type="AlphaFoldDB" id="A0A447T616"/>
<protein>
    <submittedName>
        <fullName evidence="1">Uncharacterized protein</fullName>
    </submittedName>
</protein>
<evidence type="ECO:0000313" key="1">
    <source>
        <dbReference type="EMBL" id="VEB40336.1"/>
    </source>
</evidence>
<dbReference type="Proteomes" id="UP000275777">
    <property type="component" value="Chromosome"/>
</dbReference>
<organism evidence="1 2">
    <name type="scientific">Chromobacterium violaceum</name>
    <dbReference type="NCBI Taxonomy" id="536"/>
    <lineage>
        <taxon>Bacteria</taxon>
        <taxon>Pseudomonadati</taxon>
        <taxon>Pseudomonadota</taxon>
        <taxon>Betaproteobacteria</taxon>
        <taxon>Neisseriales</taxon>
        <taxon>Chromobacteriaceae</taxon>
        <taxon>Chromobacterium</taxon>
    </lineage>
</organism>
<accession>A0A447T616</accession>
<sequence length="71" mass="7635">MPRVRHRARHSLQLDGRFRVDELNYALQLAASGGLAERGGWQGSVQKLDLTGKPGLSLLAPAALQIGATGW</sequence>
<gene>
    <name evidence="1" type="ORF">NCTC9695_00734</name>
</gene>
<proteinExistence type="predicted"/>